<feature type="region of interest" description="Disordered" evidence="1">
    <location>
        <begin position="354"/>
        <end position="437"/>
    </location>
</feature>
<evidence type="ECO:0000313" key="4">
    <source>
        <dbReference type="Proteomes" id="UP001549047"/>
    </source>
</evidence>
<protein>
    <submittedName>
        <fullName evidence="3">Chemotaxis protein MotC</fullName>
    </submittedName>
</protein>
<feature type="compositionally biased region" description="Basic and acidic residues" evidence="1">
    <location>
        <begin position="421"/>
        <end position="435"/>
    </location>
</feature>
<evidence type="ECO:0000256" key="1">
    <source>
        <dbReference type="SAM" id="MobiDB-lite"/>
    </source>
</evidence>
<dbReference type="Proteomes" id="UP001549047">
    <property type="component" value="Unassembled WGS sequence"/>
</dbReference>
<proteinExistence type="predicted"/>
<feature type="signal peptide" evidence="2">
    <location>
        <begin position="1"/>
        <end position="22"/>
    </location>
</feature>
<evidence type="ECO:0000256" key="2">
    <source>
        <dbReference type="SAM" id="SignalP"/>
    </source>
</evidence>
<accession>A0ABV2IZX1</accession>
<reference evidence="3 4" key="1">
    <citation type="submission" date="2024-06" db="EMBL/GenBank/DDBJ databases">
        <title>Genomic Encyclopedia of Type Strains, Phase IV (KMG-IV): sequencing the most valuable type-strain genomes for metagenomic binning, comparative biology and taxonomic classification.</title>
        <authorList>
            <person name="Goeker M."/>
        </authorList>
    </citation>
    <scope>NUCLEOTIDE SEQUENCE [LARGE SCALE GENOMIC DNA]</scope>
    <source>
        <strain evidence="3 4">DSM 29780</strain>
    </source>
</reference>
<organism evidence="3 4">
    <name type="scientific">Rhizobium aquaticum</name>
    <dbReference type="NCBI Taxonomy" id="1549636"/>
    <lineage>
        <taxon>Bacteria</taxon>
        <taxon>Pseudomonadati</taxon>
        <taxon>Pseudomonadota</taxon>
        <taxon>Alphaproteobacteria</taxon>
        <taxon>Hyphomicrobiales</taxon>
        <taxon>Rhizobiaceae</taxon>
        <taxon>Rhizobium/Agrobacterium group</taxon>
        <taxon>Rhizobium</taxon>
    </lineage>
</organism>
<gene>
    <name evidence="3" type="ORF">ABID16_002252</name>
</gene>
<name>A0ABV2IZX1_9HYPH</name>
<sequence>MARFLTIAAACLALGIGLSARAEDAKQEDIDPALPIYKLVRSLEDVQDKIVAGDIKAADMQRFLIGMIDRRLRTAGPDEFNDLRNVDAAMIYAMSGGNPATLDTLISHDARGNFDTRLTNALLMYLGGKGGSANKTLDEIVPEYKNTAIGPYLALVAANVVMQKKPDVALKYFDWARLALPGSIVEEAALRRSLIITVKQNNIESSIRLARLYLSRFPNSPYAAQVAEQVVTLIDAHYDKIGNDRIAQTLVWLDGPRQQEIYLRIARKAAVTGRFDFAHWAAANALALSNGNDDNPAKLAQLYLNLSSVPTADIAEVKSAFAKIPDELLGPDERRLRDAGAFILSEVERPASLESLTQAPSVKPEPEKETAAKPEHAKGSEAPPPKEVKPPAGSPAGAKPAAAPPPPEKQTAAKPASAKPGEAKAQEASDAKDGIDTFLTDSQAQLKAIDELMKKGDK</sequence>
<keyword evidence="4" id="KW-1185">Reference proteome</keyword>
<feature type="compositionally biased region" description="Low complexity" evidence="1">
    <location>
        <begin position="390"/>
        <end position="401"/>
    </location>
</feature>
<feature type="compositionally biased region" description="Basic and acidic residues" evidence="1">
    <location>
        <begin position="364"/>
        <end position="389"/>
    </location>
</feature>
<comment type="caution">
    <text evidence="3">The sequence shown here is derived from an EMBL/GenBank/DDBJ whole genome shotgun (WGS) entry which is preliminary data.</text>
</comment>
<keyword evidence="2" id="KW-0732">Signal</keyword>
<dbReference type="EMBL" id="JBEPMB010000002">
    <property type="protein sequence ID" value="MET3613923.1"/>
    <property type="molecule type" value="Genomic_DNA"/>
</dbReference>
<dbReference type="RefSeq" id="WP_354556417.1">
    <property type="nucleotide sequence ID" value="NZ_JBEPMB010000002.1"/>
</dbReference>
<evidence type="ECO:0000313" key="3">
    <source>
        <dbReference type="EMBL" id="MET3613923.1"/>
    </source>
</evidence>
<feature type="chain" id="PRO_5046436058" evidence="2">
    <location>
        <begin position="23"/>
        <end position="458"/>
    </location>
</feature>